<dbReference type="PANTHER" id="PTHR40590:SF1">
    <property type="entry name" value="CYTOPLASMIC PROTEIN"/>
    <property type="match status" value="1"/>
</dbReference>
<evidence type="ECO:0000313" key="3">
    <source>
        <dbReference type="Proteomes" id="UP000251842"/>
    </source>
</evidence>
<dbReference type="OrthoDB" id="357294at2"/>
<evidence type="ECO:0008006" key="4">
    <source>
        <dbReference type="Google" id="ProtNLM"/>
    </source>
</evidence>
<evidence type="ECO:0000313" key="2">
    <source>
        <dbReference type="EMBL" id="AXA83826.1"/>
    </source>
</evidence>
<dbReference type="KEGG" id="lue:DCD74_03205"/>
<sequence length="329" mass="35820">MTRQGRPMLKPLAFALSLLLAGPAFAQAKTPAAPASAPVPLMWTACDADNCLYLLGSFHVLKPADYPLSKDVDAAFADAEKLVFEIPPQEMQSAELQQQMMAAALRRDGTQLKDELTPDQNAKLDAWLKANEAALAKQGLAPAVFQMFKPWFASLMVSLTGMTQMGMQPELGLDRHFMARADKAGKPVSGLETGSGQVALLSGMTPEEQRQMLEESLDSVANGGIETRKLHDAWRRGDAEGLITGTIDEMRKEYPRLYQAINVERNDAWVPLLEQRLKTPGTDDHLVVVGAMHLLGPDGVVEKLRAKGYTVKRICSACAAKPGAKPKKK</sequence>
<keyword evidence="1" id="KW-0732">Signal</keyword>
<dbReference type="CDD" id="cd14789">
    <property type="entry name" value="Tiki"/>
    <property type="match status" value="1"/>
</dbReference>
<proteinExistence type="predicted"/>
<gene>
    <name evidence="2" type="ORF">DCD74_03205</name>
</gene>
<dbReference type="InterPro" id="IPR002816">
    <property type="entry name" value="TraB/PrgY/GumN_fam"/>
</dbReference>
<dbReference type="PANTHER" id="PTHR40590">
    <property type="entry name" value="CYTOPLASMIC PROTEIN-RELATED"/>
    <property type="match status" value="1"/>
</dbReference>
<feature type="signal peptide" evidence="1">
    <location>
        <begin position="1"/>
        <end position="26"/>
    </location>
</feature>
<dbReference type="AlphaFoldDB" id="A0A344J466"/>
<name>A0A344J466_9GAMM</name>
<feature type="chain" id="PRO_5016674412" description="TraB/GumN family protein" evidence="1">
    <location>
        <begin position="27"/>
        <end position="329"/>
    </location>
</feature>
<dbReference type="InterPro" id="IPR047111">
    <property type="entry name" value="YbaP-like"/>
</dbReference>
<organism evidence="2 3">
    <name type="scientific">Solilutibacter oculi</name>
    <dbReference type="NCBI Taxonomy" id="2698682"/>
    <lineage>
        <taxon>Bacteria</taxon>
        <taxon>Pseudomonadati</taxon>
        <taxon>Pseudomonadota</taxon>
        <taxon>Gammaproteobacteria</taxon>
        <taxon>Lysobacterales</taxon>
        <taxon>Lysobacteraceae</taxon>
        <taxon>Solilutibacter</taxon>
    </lineage>
</organism>
<dbReference type="Proteomes" id="UP000251842">
    <property type="component" value="Chromosome"/>
</dbReference>
<protein>
    <recommendedName>
        <fullName evidence="4">TraB/GumN family protein</fullName>
    </recommendedName>
</protein>
<accession>A0A344J466</accession>
<dbReference type="Pfam" id="PF01963">
    <property type="entry name" value="TraB_PrgY_gumN"/>
    <property type="match status" value="1"/>
</dbReference>
<evidence type="ECO:0000256" key="1">
    <source>
        <dbReference type="SAM" id="SignalP"/>
    </source>
</evidence>
<reference evidence="3" key="1">
    <citation type="submission" date="2018-05" db="EMBL/GenBank/DDBJ databases">
        <title>Luteimonas pekinense sp. nov., isolated from human Meibomian gland secretions, Beijing, China.</title>
        <authorList>
            <person name="Wen T."/>
            <person name="Bai H."/>
            <person name="Lv H."/>
        </authorList>
    </citation>
    <scope>NUCLEOTIDE SEQUENCE [LARGE SCALE GENOMIC DNA]</scope>
    <source>
        <strain evidence="3">83-4</strain>
    </source>
</reference>
<dbReference type="EMBL" id="CP029556">
    <property type="protein sequence ID" value="AXA83826.1"/>
    <property type="molecule type" value="Genomic_DNA"/>
</dbReference>
<keyword evidence="3" id="KW-1185">Reference proteome</keyword>